<sequence length="772" mass="87888">MNVKEYCAKMKLLANKLACVGDVITEKDLLMRVLNGLGSGYLDLASIITANKMSYDDAYALLLTHEARLEQNQSAKTMFNANYSTMNVNHPYMRGNFRRSVVGNGNYGRSVNRGFNVGRGMFHNPYPRGFSPGVGNVGGYGRGQMMQPFRPPMKTNFHPSANMHADELPTICQICHKTGHAADECWHRYDDNPQPSPRHFGRGRSFGSKATYTVNFDPFINYVAPSTEEQYAAPYSSYNHLSYYPYPSTDTVIPEAYLTNYEGPADEGWYLDSGATHHLINNMANMNVREEFRGSDQLVIGNGEGLPITHIVQPNTHPMTTRSKVGIFKPKLYTATLVHKEPDSIYEVMQNPKWFTAMKEEYAALMQSATVRVFLSLAVMNQWKIRQVDVNNTFLNGDLTEEVFMDQPEGFISTEKPDFVCKLHKSLYGLKQAPRACFELENFITKFSTKFALKDLGVLSYFLGIEVLYDTDYIFLSQRKYIRDLLSRVEMINYKDIDTPMSTGMKLHKEAQGNLGYYVEDVTHYKSIVSRMQYLVLTRPEITFSVHKLSQYVFAPTLQHLMACKRVLRYLKATQDYGLKFIKDGDMKLTRFTDANWAGDLDDRKSVGAYCIYLGHNLISWSSKKQPVIARSSAESEHRSLASASAEISWLQSLFSELRLQCIEKPIIWCDNLSATELAHNPVFHSRTKHIKIDIHYVRNKVLAGELNIQYIPNKEQVADIMTKPISFIHFNYLRAKLNVMPCPLSLRGAVKAAHYSSSLVKPRQQKVVSDE</sequence>
<reference evidence="2" key="1">
    <citation type="journal article" date="2023" name="Hortic. Res.">
        <title>A chromosome-level phased genome enabling allele-level studies in sweet orange: a case study on citrus Huanglongbing tolerance.</title>
        <authorList>
            <person name="Wu B."/>
            <person name="Yu Q."/>
            <person name="Deng Z."/>
            <person name="Duan Y."/>
            <person name="Luo F."/>
            <person name="Gmitter F. Jr."/>
        </authorList>
    </citation>
    <scope>NUCLEOTIDE SEQUENCE [LARGE SCALE GENOMIC DNA]</scope>
    <source>
        <strain evidence="2">cv. Valencia</strain>
    </source>
</reference>
<proteinExistence type="predicted"/>
<name>A0ACB8M1R8_CITSI</name>
<protein>
    <submittedName>
        <fullName evidence="1">Retrovirus-related pol polyprotein from transposon RE2</fullName>
    </submittedName>
</protein>
<dbReference type="EMBL" id="CM039172">
    <property type="protein sequence ID" value="KAH9779604.1"/>
    <property type="molecule type" value="Genomic_DNA"/>
</dbReference>
<comment type="caution">
    <text evidence="1">The sequence shown here is derived from an EMBL/GenBank/DDBJ whole genome shotgun (WGS) entry which is preliminary data.</text>
</comment>
<accession>A0ACB8M1R8</accession>
<organism evidence="1 2">
    <name type="scientific">Citrus sinensis</name>
    <name type="common">Sweet orange</name>
    <name type="synonym">Citrus aurantium var. sinensis</name>
    <dbReference type="NCBI Taxonomy" id="2711"/>
    <lineage>
        <taxon>Eukaryota</taxon>
        <taxon>Viridiplantae</taxon>
        <taxon>Streptophyta</taxon>
        <taxon>Embryophyta</taxon>
        <taxon>Tracheophyta</taxon>
        <taxon>Spermatophyta</taxon>
        <taxon>Magnoliopsida</taxon>
        <taxon>eudicotyledons</taxon>
        <taxon>Gunneridae</taxon>
        <taxon>Pentapetalae</taxon>
        <taxon>rosids</taxon>
        <taxon>malvids</taxon>
        <taxon>Sapindales</taxon>
        <taxon>Rutaceae</taxon>
        <taxon>Aurantioideae</taxon>
        <taxon>Citrus</taxon>
    </lineage>
</organism>
<keyword evidence="2" id="KW-1185">Reference proteome</keyword>
<gene>
    <name evidence="1" type="ORF">KPL71_007753</name>
</gene>
<evidence type="ECO:0000313" key="1">
    <source>
        <dbReference type="EMBL" id="KAH9779604.1"/>
    </source>
</evidence>
<evidence type="ECO:0000313" key="2">
    <source>
        <dbReference type="Proteomes" id="UP000829398"/>
    </source>
</evidence>
<dbReference type="Proteomes" id="UP000829398">
    <property type="component" value="Chromosome 3"/>
</dbReference>